<feature type="transmembrane region" description="Helical" evidence="1">
    <location>
        <begin position="99"/>
        <end position="118"/>
    </location>
</feature>
<protein>
    <recommendedName>
        <fullName evidence="2">DUF6311 domain-containing protein</fullName>
    </recommendedName>
</protein>
<feature type="transmembrane region" description="Helical" evidence="1">
    <location>
        <begin position="323"/>
        <end position="344"/>
    </location>
</feature>
<gene>
    <name evidence="3" type="ORF">COY90_01675</name>
</gene>
<evidence type="ECO:0000256" key="1">
    <source>
        <dbReference type="SAM" id="Phobius"/>
    </source>
</evidence>
<reference evidence="4" key="1">
    <citation type="submission" date="2017-09" db="EMBL/GenBank/DDBJ databases">
        <title>Depth-based differentiation of microbial function through sediment-hosted aquifers and enrichment of novel symbionts in the deep terrestrial subsurface.</title>
        <authorList>
            <person name="Probst A.J."/>
            <person name="Ladd B."/>
            <person name="Jarett J.K."/>
            <person name="Geller-Mcgrath D.E."/>
            <person name="Sieber C.M.K."/>
            <person name="Emerson J.B."/>
            <person name="Anantharaman K."/>
            <person name="Thomas B.C."/>
            <person name="Malmstrom R."/>
            <person name="Stieglmeier M."/>
            <person name="Klingl A."/>
            <person name="Woyke T."/>
            <person name="Ryan C.M."/>
            <person name="Banfield J.F."/>
        </authorList>
    </citation>
    <scope>NUCLEOTIDE SEQUENCE [LARGE SCALE GENOMIC DNA]</scope>
</reference>
<feature type="transmembrane region" description="Helical" evidence="1">
    <location>
        <begin position="174"/>
        <end position="202"/>
    </location>
</feature>
<organism evidence="3 4">
    <name type="scientific">Candidatus Roizmanbacteria bacterium CG_4_10_14_0_8_um_filter_39_9</name>
    <dbReference type="NCBI Taxonomy" id="1974829"/>
    <lineage>
        <taxon>Bacteria</taxon>
        <taxon>Candidatus Roizmaniibacteriota</taxon>
    </lineage>
</organism>
<feature type="domain" description="DUF6311" evidence="2">
    <location>
        <begin position="54"/>
        <end position="400"/>
    </location>
</feature>
<evidence type="ECO:0000259" key="2">
    <source>
        <dbReference type="Pfam" id="PF19830"/>
    </source>
</evidence>
<keyword evidence="1" id="KW-0472">Membrane</keyword>
<dbReference type="Proteomes" id="UP000230108">
    <property type="component" value="Unassembled WGS sequence"/>
</dbReference>
<keyword evidence="1" id="KW-0812">Transmembrane</keyword>
<dbReference type="InterPro" id="IPR046278">
    <property type="entry name" value="DUF6311"/>
</dbReference>
<dbReference type="AlphaFoldDB" id="A0A2M7QDD4"/>
<evidence type="ECO:0000313" key="3">
    <source>
        <dbReference type="EMBL" id="PIY69221.1"/>
    </source>
</evidence>
<feature type="transmembrane region" description="Helical" evidence="1">
    <location>
        <begin position="130"/>
        <end position="154"/>
    </location>
</feature>
<feature type="transmembrane region" description="Helical" evidence="1">
    <location>
        <begin position="364"/>
        <end position="391"/>
    </location>
</feature>
<feature type="transmembrane region" description="Helical" evidence="1">
    <location>
        <begin position="7"/>
        <end position="27"/>
    </location>
</feature>
<feature type="transmembrane region" description="Helical" evidence="1">
    <location>
        <begin position="403"/>
        <end position="421"/>
    </location>
</feature>
<dbReference type="EMBL" id="PFLF01000042">
    <property type="protein sequence ID" value="PIY69221.1"/>
    <property type="molecule type" value="Genomic_DNA"/>
</dbReference>
<dbReference type="Pfam" id="PF19830">
    <property type="entry name" value="DUF6311"/>
    <property type="match status" value="1"/>
</dbReference>
<feature type="transmembrane region" description="Helical" evidence="1">
    <location>
        <begin position="214"/>
        <end position="233"/>
    </location>
</feature>
<sequence length="589" mass="68370">MRIKKIILFCIPILLILFYWKSTILHISTHLYSPLDVPFVIWILQNNIKHFSNVDFGLLYETNAMYPFPLSLSFTEHLFFPSFINWIISWFNSNPITQFNVLAILNHLLLYISFYFLAGRFTKNSSIKSILAFFVSFSPYTMSQTSHIQMIFFWPFLLSMYFLMHPKRNIYHAGIAGVLLGLQFLSSVYGGMMGFGTIALYYLCNIPKKKISEIGVEIGLFVGTFLIVSYPSISGYLAMQQMYRPVYEQSQYVTYSAHASDYFLVFINNSFINNSILRPLIGTFNGHTRGELAGFVGIVPLVVCSWYLVVGRKKDKIFIQNKSLFIWLGLLILIGFVCSIGPRLNWNGKYLVTPLPYWFVMKYVPFVGAMRAVARYYFLIIFAISVFMVYALDAIQRGIRSSLIRLAFLPVIGLLLFLEFYPTPLSATEYKWKTKSFDALSAICEKDPGPMLEYPFQYRAKNYDVGKELAYKTLNLFVSTQHNCEILSGFSAYEPVKYIEYMHFFQDHEFNWNQEILLNKLSFKYIKFNLGEMNDGERVQITKFVHSPSQYVRVLYEDKETIIVRLRKIMLIKPPAATPDLPIHVKVMD</sequence>
<evidence type="ECO:0000313" key="4">
    <source>
        <dbReference type="Proteomes" id="UP000230108"/>
    </source>
</evidence>
<accession>A0A2M7QDD4</accession>
<name>A0A2M7QDD4_9BACT</name>
<feature type="transmembrane region" description="Helical" evidence="1">
    <location>
        <begin position="292"/>
        <end position="311"/>
    </location>
</feature>
<comment type="caution">
    <text evidence="3">The sequence shown here is derived from an EMBL/GenBank/DDBJ whole genome shotgun (WGS) entry which is preliminary data.</text>
</comment>
<proteinExistence type="predicted"/>
<keyword evidence="1" id="KW-1133">Transmembrane helix</keyword>